<dbReference type="EMBL" id="AWUE01024570">
    <property type="protein sequence ID" value="OMO50400.1"/>
    <property type="molecule type" value="Genomic_DNA"/>
</dbReference>
<dbReference type="AlphaFoldDB" id="A0A1R3FXD8"/>
<keyword evidence="3" id="KW-1185">Reference proteome</keyword>
<organism evidence="2 3">
    <name type="scientific">Corchorus olitorius</name>
    <dbReference type="NCBI Taxonomy" id="93759"/>
    <lineage>
        <taxon>Eukaryota</taxon>
        <taxon>Viridiplantae</taxon>
        <taxon>Streptophyta</taxon>
        <taxon>Embryophyta</taxon>
        <taxon>Tracheophyta</taxon>
        <taxon>Spermatophyta</taxon>
        <taxon>Magnoliopsida</taxon>
        <taxon>eudicotyledons</taxon>
        <taxon>Gunneridae</taxon>
        <taxon>Pentapetalae</taxon>
        <taxon>rosids</taxon>
        <taxon>malvids</taxon>
        <taxon>Malvales</taxon>
        <taxon>Malvaceae</taxon>
        <taxon>Grewioideae</taxon>
        <taxon>Apeibeae</taxon>
        <taxon>Corchorus</taxon>
    </lineage>
</organism>
<feature type="domain" description="Reverse transcriptase zinc-binding" evidence="1">
    <location>
        <begin position="9"/>
        <end position="93"/>
    </location>
</feature>
<evidence type="ECO:0000313" key="2">
    <source>
        <dbReference type="EMBL" id="OMO50400.1"/>
    </source>
</evidence>
<dbReference type="InterPro" id="IPR026960">
    <property type="entry name" value="RVT-Znf"/>
</dbReference>
<proteinExistence type="predicted"/>
<protein>
    <recommendedName>
        <fullName evidence="1">Reverse transcriptase zinc-binding domain-containing protein</fullName>
    </recommendedName>
</protein>
<sequence length="113" mass="12929">MVIMFLYNYNSKGAWSSGFSSGVSSHPMKAVVVFKGAPKVKYFFWRCYWNILSSKSALQHRGVPIRSLCEVCSEPKVSLFHVFFSCHMSRLTWELTCPWVTVIINNWPGDGDL</sequence>
<accession>A0A1R3FXD8</accession>
<dbReference type="Pfam" id="PF13966">
    <property type="entry name" value="zf-RVT"/>
    <property type="match status" value="1"/>
</dbReference>
<evidence type="ECO:0000259" key="1">
    <source>
        <dbReference type="Pfam" id="PF13966"/>
    </source>
</evidence>
<reference evidence="3" key="1">
    <citation type="submission" date="2013-09" db="EMBL/GenBank/DDBJ databases">
        <title>Corchorus olitorius genome sequencing.</title>
        <authorList>
            <person name="Alam M."/>
            <person name="Haque M.S."/>
            <person name="Islam M.S."/>
            <person name="Emdad E.M."/>
            <person name="Islam M.M."/>
            <person name="Ahmed B."/>
            <person name="Halim A."/>
            <person name="Hossen Q.M.M."/>
            <person name="Hossain M.Z."/>
            <person name="Ahmed R."/>
            <person name="Khan M.M."/>
            <person name="Islam R."/>
            <person name="Rashid M.M."/>
            <person name="Khan S.A."/>
            <person name="Rahman M.S."/>
            <person name="Alam M."/>
            <person name="Yahiya A.S."/>
            <person name="Khan M.S."/>
            <person name="Azam M.S."/>
            <person name="Haque T."/>
            <person name="Lashkar M.Z.H."/>
            <person name="Akhand A.I."/>
            <person name="Morshed G."/>
            <person name="Roy S."/>
            <person name="Uddin K.S."/>
            <person name="Rabeya T."/>
            <person name="Hossain A.S."/>
            <person name="Chowdhury A."/>
            <person name="Snigdha A.R."/>
            <person name="Mortoza M.S."/>
            <person name="Matin S.A."/>
            <person name="Hoque S.M.E."/>
            <person name="Islam M.K."/>
            <person name="Roy D.K."/>
            <person name="Haider R."/>
            <person name="Moosa M.M."/>
            <person name="Elias S.M."/>
            <person name="Hasan A.M."/>
            <person name="Jahan S."/>
            <person name="Shafiuddin M."/>
            <person name="Mahmood N."/>
            <person name="Shommy N.S."/>
        </authorList>
    </citation>
    <scope>NUCLEOTIDE SEQUENCE [LARGE SCALE GENOMIC DNA]</scope>
    <source>
        <strain evidence="3">cv. O-4</strain>
    </source>
</reference>
<comment type="caution">
    <text evidence="2">The sequence shown here is derived from an EMBL/GenBank/DDBJ whole genome shotgun (WGS) entry which is preliminary data.</text>
</comment>
<dbReference type="OrthoDB" id="913477at2759"/>
<name>A0A1R3FXD8_9ROSI</name>
<gene>
    <name evidence="2" type="ORF">COLO4_38089</name>
</gene>
<evidence type="ECO:0000313" key="3">
    <source>
        <dbReference type="Proteomes" id="UP000187203"/>
    </source>
</evidence>
<dbReference type="Proteomes" id="UP000187203">
    <property type="component" value="Unassembled WGS sequence"/>
</dbReference>